<keyword evidence="1" id="KW-1133">Transmembrane helix</keyword>
<comment type="caution">
    <text evidence="3">The sequence shown here is derived from an EMBL/GenBank/DDBJ whole genome shotgun (WGS) entry which is preliminary data.</text>
</comment>
<dbReference type="InterPro" id="IPR052025">
    <property type="entry name" value="Xyloglucanase_GH74"/>
</dbReference>
<dbReference type="SUPFAM" id="SSF110296">
    <property type="entry name" value="Oligoxyloglucan reducing end-specific cellobiohydrolase"/>
    <property type="match status" value="2"/>
</dbReference>
<evidence type="ECO:0000256" key="1">
    <source>
        <dbReference type="SAM" id="Phobius"/>
    </source>
</evidence>
<protein>
    <submittedName>
        <fullName evidence="3">DUF11 domain-containing protein</fullName>
    </submittedName>
</protein>
<dbReference type="PANTHER" id="PTHR43739:SF5">
    <property type="entry name" value="EXO-ALPHA-SIALIDASE"/>
    <property type="match status" value="1"/>
</dbReference>
<organism evidence="3 4">
    <name type="scientific">Nocardioides marmorisolisilvae</name>
    <dbReference type="NCBI Taxonomy" id="1542737"/>
    <lineage>
        <taxon>Bacteria</taxon>
        <taxon>Bacillati</taxon>
        <taxon>Actinomycetota</taxon>
        <taxon>Actinomycetes</taxon>
        <taxon>Propionibacteriales</taxon>
        <taxon>Nocardioidaceae</taxon>
        <taxon>Nocardioides</taxon>
    </lineage>
</organism>
<proteinExistence type="predicted"/>
<accession>A0A3N0DU31</accession>
<keyword evidence="1" id="KW-0472">Membrane</keyword>
<dbReference type="InterPro" id="IPR015943">
    <property type="entry name" value="WD40/YVTN_repeat-like_dom_sf"/>
</dbReference>
<dbReference type="GO" id="GO:0010411">
    <property type="term" value="P:xyloglucan metabolic process"/>
    <property type="evidence" value="ECO:0007669"/>
    <property type="project" value="TreeGrafter"/>
</dbReference>
<evidence type="ECO:0000259" key="2">
    <source>
        <dbReference type="Pfam" id="PF01345"/>
    </source>
</evidence>
<dbReference type="EMBL" id="RJSG01000002">
    <property type="protein sequence ID" value="RNL78903.1"/>
    <property type="molecule type" value="Genomic_DNA"/>
</dbReference>
<evidence type="ECO:0000313" key="4">
    <source>
        <dbReference type="Proteomes" id="UP000277094"/>
    </source>
</evidence>
<sequence length="1343" mass="139441">MTRMGGLPKDQFRDESASCLVTRARPRCLGASMHVSSRLRFVVPATIVAMTVGFLAAVTAPALGAPHGDDTPVLLTPKGEIADEVAEKDEQGSFDKLRDAYYWSRLLAGDDPITVQEAASLRTKAAKAAGKADKGAPVGAAKGGAWTGQGPNPIVQNGRTSNAFQAVSGRISALAIRNNGSIILGAAQGGVWTYDAGSGTWTPRTNASDTQSVGALAIAPSNDNVVYMGSGEGALSGDSYYGDGFYRSTDGGLTWSHVSTLFTGQAVSAIAVDPTNYQHVYAATVRGRGGNHRTSSPTAAAYGVYESTNGGTTWTLRKGTHDELHGATDLVIDPQNPSVLYASFWGDAIYKSTNGGQTWATAMTGLPAGNFLEGGTRFALGISHPSATAAATLYTGFDYFDSSDVYHNGRVYKSTDGGSTWAATATGTGTNSILGYCGTQCFYDNVVKPDPTNPNVVYALGSYGYNNSPQSGGVYRSTDGGATWKNLGYDLHPDFHAFAFQPTNTQHIAIGNDGGIWESQTGGGRNNPGDPLSAADWQDLNGQVNPTTAALIHSTGLAITQFSSIATVPNVPGQFWGGTQDNGTLRKSTANSRWFDQASGDGGQVIVDQTTPNTLNPNVPAYVFGTYTGTSIYRYDPSETNTFFGNEPIDGGIDTTDRAEFYLPWVQNRGNVNQLFLGTYRVYRTNNAEAASAGDVTWDPISPDLTSGCTGSAPNGARGCLISALGVADGGEGVYAGTDEGWIQVSPDAVVSDTPTWHRTGVGTLPNRPVDQIAVDHSNWRVAYAAYGGFGAATPGNSGHLFATSNGGGSWTDIGTGLPDVPINTVVIDPANAKTLYVGTDVGAFFTTNGGNKWFALGSGMPKVSVWQMDFDATNGVLVAGTHGRGAYTMTNSTARPALVVSTADSGRPVGPGSTIDYTITVRNIGNAAANAVSVTDPVPAHTSFVSAGNGGTLGGKTIHWDGKTVPAGGSITLTFKAKIATNLSSSVSAIVNDGVGVKIGSVPVANGSPHTTRIAPAHAATVDPAADTEGGKDGDFATFTEHITNDGYQSDTYTVSTSGGSWASTVYDASCTTPITTTASVAAGDTVDVCVKVAVPADADEAASNDTTLTVTSSADSSVTGAATLTSLAAKYDTLVVDQDTNDPIDSAPYYEDALSANSTAYGYWDLGEDPELPASYLAAHKNVVWFTGNSYPAPITPYEAALKAFLDGGGRLFMSGQDILDQAAGTTDFVFDYLHIDWDGSEVQNDKATDAVHGVSGNAVTDGIGDVPLDHSVLGANFEDQITPVGPATAAFTDDAADADALTVSTDGYKVMFLAFPYEAYGNAADRADLMNRAITWFNAP</sequence>
<feature type="transmembrane region" description="Helical" evidence="1">
    <location>
        <begin position="41"/>
        <end position="63"/>
    </location>
</feature>
<dbReference type="Proteomes" id="UP000277094">
    <property type="component" value="Unassembled WGS sequence"/>
</dbReference>
<dbReference type="InterPro" id="IPR047589">
    <property type="entry name" value="DUF11_rpt"/>
</dbReference>
<dbReference type="Gene3D" id="2.60.40.10">
    <property type="entry name" value="Immunoglobulins"/>
    <property type="match status" value="1"/>
</dbReference>
<dbReference type="OrthoDB" id="9764804at2"/>
<keyword evidence="1" id="KW-0812">Transmembrane</keyword>
<dbReference type="NCBIfam" id="TIGR01451">
    <property type="entry name" value="B_ant_repeat"/>
    <property type="match status" value="1"/>
</dbReference>
<dbReference type="InterPro" id="IPR013783">
    <property type="entry name" value="Ig-like_fold"/>
</dbReference>
<reference evidence="3 4" key="1">
    <citation type="submission" date="2018-11" db="EMBL/GenBank/DDBJ databases">
        <authorList>
            <person name="Li F."/>
        </authorList>
    </citation>
    <scope>NUCLEOTIDE SEQUENCE [LARGE SCALE GENOMIC DNA]</scope>
    <source>
        <strain evidence="3 4">KIS18-7</strain>
    </source>
</reference>
<dbReference type="Gene3D" id="2.130.10.10">
    <property type="entry name" value="YVTN repeat-like/Quinoprotein amine dehydrogenase"/>
    <property type="match status" value="4"/>
</dbReference>
<feature type="domain" description="DUF11" evidence="2">
    <location>
        <begin position="900"/>
        <end position="988"/>
    </location>
</feature>
<dbReference type="PANTHER" id="PTHR43739">
    <property type="entry name" value="XYLOGLUCANASE (EUROFUNG)"/>
    <property type="match status" value="1"/>
</dbReference>
<dbReference type="Pfam" id="PF01345">
    <property type="entry name" value="DUF11"/>
    <property type="match status" value="1"/>
</dbReference>
<dbReference type="InterPro" id="IPR001434">
    <property type="entry name" value="OmcB-like_DUF11"/>
</dbReference>
<dbReference type="CDD" id="cd15482">
    <property type="entry name" value="Sialidase_non-viral"/>
    <property type="match status" value="1"/>
</dbReference>
<gene>
    <name evidence="3" type="ORF">EFL95_07550</name>
</gene>
<name>A0A3N0DU31_9ACTN</name>
<evidence type="ECO:0000313" key="3">
    <source>
        <dbReference type="EMBL" id="RNL78903.1"/>
    </source>
</evidence>
<keyword evidence="4" id="KW-1185">Reference proteome</keyword>